<feature type="compositionally biased region" description="Polar residues" evidence="1">
    <location>
        <begin position="1"/>
        <end position="18"/>
    </location>
</feature>
<organism evidence="3 4">
    <name type="scientific">Kocuria dechangensis</name>
    <dbReference type="NCBI Taxonomy" id="1176249"/>
    <lineage>
        <taxon>Bacteria</taxon>
        <taxon>Bacillati</taxon>
        <taxon>Actinomycetota</taxon>
        <taxon>Actinomycetes</taxon>
        <taxon>Micrococcales</taxon>
        <taxon>Micrococcaceae</taxon>
        <taxon>Kocuria</taxon>
    </lineage>
</organism>
<dbReference type="EMBL" id="BMEQ01000010">
    <property type="protein sequence ID" value="GGG58358.1"/>
    <property type="molecule type" value="Genomic_DNA"/>
</dbReference>
<evidence type="ECO:0000256" key="1">
    <source>
        <dbReference type="SAM" id="MobiDB-lite"/>
    </source>
</evidence>
<dbReference type="Proteomes" id="UP000638848">
    <property type="component" value="Unassembled WGS sequence"/>
</dbReference>
<gene>
    <name evidence="3" type="ORF">GCM10011374_21490</name>
</gene>
<protein>
    <recommendedName>
        <fullName evidence="5">DUF4190 domain-containing protein</fullName>
    </recommendedName>
</protein>
<reference evidence="3" key="2">
    <citation type="submission" date="2020-09" db="EMBL/GenBank/DDBJ databases">
        <authorList>
            <person name="Sun Q."/>
            <person name="Zhou Y."/>
        </authorList>
    </citation>
    <scope>NUCLEOTIDE SEQUENCE</scope>
    <source>
        <strain evidence="3">CGMCC 1.12187</strain>
    </source>
</reference>
<name>A0A917GVP9_9MICC</name>
<keyword evidence="2" id="KW-1133">Transmembrane helix</keyword>
<keyword evidence="2" id="KW-0472">Membrane</keyword>
<accession>A0A917GVP9</accession>
<evidence type="ECO:0000313" key="4">
    <source>
        <dbReference type="Proteomes" id="UP000638848"/>
    </source>
</evidence>
<dbReference type="AlphaFoldDB" id="A0A917GVP9"/>
<keyword evidence="4" id="KW-1185">Reference proteome</keyword>
<evidence type="ECO:0000256" key="2">
    <source>
        <dbReference type="SAM" id="Phobius"/>
    </source>
</evidence>
<keyword evidence="2" id="KW-0812">Transmembrane</keyword>
<evidence type="ECO:0000313" key="3">
    <source>
        <dbReference type="EMBL" id="GGG58358.1"/>
    </source>
</evidence>
<feature type="transmembrane region" description="Helical" evidence="2">
    <location>
        <begin position="140"/>
        <end position="157"/>
    </location>
</feature>
<dbReference type="RefSeq" id="WP_188537043.1">
    <property type="nucleotide sequence ID" value="NZ_BMEQ01000010.1"/>
</dbReference>
<sequence>MDPNRSGQTPGSDPTNSPYGQEQYGQNQYGQNQYGQSQPGPGQYGQGQYEQNQYGQSPYGQNQYGQQPGHQGGMQGYPGGMQGYPGGMQGNAAQGQKHKTTSIVLGVVGLFILGIVLGPLALWQAGKAERLGVKATAGKVLGWIAIVGSLIGMYVLFSGSGQV</sequence>
<feature type="compositionally biased region" description="Gly residues" evidence="1">
    <location>
        <begin position="70"/>
        <end position="89"/>
    </location>
</feature>
<proteinExistence type="predicted"/>
<reference evidence="3" key="1">
    <citation type="journal article" date="2014" name="Int. J. Syst. Evol. Microbiol.">
        <title>Complete genome sequence of Corynebacterium casei LMG S-19264T (=DSM 44701T), isolated from a smear-ripened cheese.</title>
        <authorList>
            <consortium name="US DOE Joint Genome Institute (JGI-PGF)"/>
            <person name="Walter F."/>
            <person name="Albersmeier A."/>
            <person name="Kalinowski J."/>
            <person name="Ruckert C."/>
        </authorList>
    </citation>
    <scope>NUCLEOTIDE SEQUENCE</scope>
    <source>
        <strain evidence="3">CGMCC 1.12187</strain>
    </source>
</reference>
<evidence type="ECO:0008006" key="5">
    <source>
        <dbReference type="Google" id="ProtNLM"/>
    </source>
</evidence>
<feature type="transmembrane region" description="Helical" evidence="2">
    <location>
        <begin position="103"/>
        <end position="125"/>
    </location>
</feature>
<feature type="region of interest" description="Disordered" evidence="1">
    <location>
        <begin position="1"/>
        <end position="93"/>
    </location>
</feature>
<feature type="compositionally biased region" description="Low complexity" evidence="1">
    <location>
        <begin position="19"/>
        <end position="69"/>
    </location>
</feature>
<comment type="caution">
    <text evidence="3">The sequence shown here is derived from an EMBL/GenBank/DDBJ whole genome shotgun (WGS) entry which is preliminary data.</text>
</comment>